<dbReference type="OrthoDB" id="6179402at2"/>
<dbReference type="Pfam" id="PF06097">
    <property type="entry name" value="DUF945"/>
    <property type="match status" value="1"/>
</dbReference>
<protein>
    <submittedName>
        <fullName evidence="1">Uncharacterized protein</fullName>
    </submittedName>
</protein>
<accession>A0A240URJ3</accession>
<evidence type="ECO:0000313" key="1">
    <source>
        <dbReference type="EMBL" id="ART63662.1"/>
    </source>
</evidence>
<name>A0A240URJ3_9GAMM</name>
<sequence>MGKTTGIIGTAAVIIVVAGAAAPWYTGKQIEQEFRHGVAQISDSAPTRVIEYDRGWRTSDAVTRTVIDTREGPWQIDVHHHITHGPWGFGWARIDSVPDFGDQQTTVAHYFGDRPALEATTTVGFGNDVNVDWQSPAFDDTEIPESPGARLVWGGMKGHYQLDGDRTTSSVSIPSLDFQSDDATLTLNALKMDSSGAGGPDWPNMDNFWDARFRTTLNQLNLQDKAESVTLKLGLDGQGQLRDNGDDGLSMNASWQISNLLMKDPTLAEPLIVNSATQTLALKHLPRDATRRLLTELSDVDDSLDEDQVSGQVQNIMTRYLLEALKGTPSAEITVAGLNTPQGSLEGKLALNFRSMNTEGEPLATALERGNLTLDMASDRTLLTHLMTLTDPNARPEQTLAGLEQEGLLARDGDRFRMDIEMNSQDLRVNGESHPELYMMLPLLLMSLNG</sequence>
<dbReference type="KEGG" id="kma:B9H00_11865"/>
<dbReference type="InterPro" id="IPR010352">
    <property type="entry name" value="DUF945"/>
</dbReference>
<dbReference type="AlphaFoldDB" id="A0A240URJ3"/>
<dbReference type="EMBL" id="CP021358">
    <property type="protein sequence ID" value="ART63662.1"/>
    <property type="molecule type" value="Genomic_DNA"/>
</dbReference>
<dbReference type="Proteomes" id="UP000194457">
    <property type="component" value="Chromosome"/>
</dbReference>
<gene>
    <name evidence="1" type="ORF">B9H00_11865</name>
</gene>
<reference evidence="1 2" key="1">
    <citation type="submission" date="2017-05" db="EMBL/GenBank/DDBJ databases">
        <authorList>
            <person name="Song R."/>
            <person name="Chenine A.L."/>
            <person name="Ruprecht R.M."/>
        </authorList>
    </citation>
    <scope>NUCLEOTIDE SEQUENCE [LARGE SCALE GENOMIC DNA]</scope>
    <source>
        <strain evidence="1">SW32</strain>
    </source>
</reference>
<dbReference type="RefSeq" id="WP_086900818.1">
    <property type="nucleotide sequence ID" value="NZ_CP021358.1"/>
</dbReference>
<evidence type="ECO:0000313" key="2">
    <source>
        <dbReference type="Proteomes" id="UP000194457"/>
    </source>
</evidence>
<proteinExistence type="predicted"/>
<keyword evidence="2" id="KW-1185">Reference proteome</keyword>
<organism evidence="1 2">
    <name type="scientific">Kushneria marisflavi</name>
    <dbReference type="NCBI Taxonomy" id="157779"/>
    <lineage>
        <taxon>Bacteria</taxon>
        <taxon>Pseudomonadati</taxon>
        <taxon>Pseudomonadota</taxon>
        <taxon>Gammaproteobacteria</taxon>
        <taxon>Oceanospirillales</taxon>
        <taxon>Halomonadaceae</taxon>
        <taxon>Kushneria</taxon>
    </lineage>
</organism>